<dbReference type="STRING" id="1817760.A2151_08500"/>
<organism evidence="2 3">
    <name type="scientific">Candidatus Muproteobacteria bacterium RBG_16_65_34</name>
    <dbReference type="NCBI Taxonomy" id="1817760"/>
    <lineage>
        <taxon>Bacteria</taxon>
        <taxon>Pseudomonadati</taxon>
        <taxon>Pseudomonadota</taxon>
        <taxon>Candidatus Muproteobacteria</taxon>
    </lineage>
</organism>
<gene>
    <name evidence="2" type="ORF">A2151_08500</name>
</gene>
<sequence>MNLHASLTALTFAVGALAWTAAGETYDPALSARELPLEVTGGCLATDAGPCREDRYATRWAGRTARGDLFVVTPAACADRNGCRTWLIEKTAREAIVLLALDGRAALRSGTGAYPAVELRTELSATQVTYVRFEWSGQKYTRADTQLVYRVGGVECGTEEQCRRAAQQALDAQDIDRAVRILESVQGVSWI</sequence>
<accession>A0A1F6TTR3</accession>
<evidence type="ECO:0000313" key="3">
    <source>
        <dbReference type="Proteomes" id="UP000178885"/>
    </source>
</evidence>
<dbReference type="EMBL" id="MFSU01000026">
    <property type="protein sequence ID" value="OGI48513.1"/>
    <property type="molecule type" value="Genomic_DNA"/>
</dbReference>
<proteinExistence type="predicted"/>
<name>A0A1F6TTR3_9PROT</name>
<feature type="signal peptide" evidence="1">
    <location>
        <begin position="1"/>
        <end position="18"/>
    </location>
</feature>
<keyword evidence="1" id="KW-0732">Signal</keyword>
<evidence type="ECO:0000256" key="1">
    <source>
        <dbReference type="SAM" id="SignalP"/>
    </source>
</evidence>
<evidence type="ECO:0000313" key="2">
    <source>
        <dbReference type="EMBL" id="OGI48513.1"/>
    </source>
</evidence>
<protein>
    <submittedName>
        <fullName evidence="2">Uncharacterized protein</fullName>
    </submittedName>
</protein>
<dbReference type="AlphaFoldDB" id="A0A1F6TTR3"/>
<dbReference type="Proteomes" id="UP000178885">
    <property type="component" value="Unassembled WGS sequence"/>
</dbReference>
<reference evidence="2 3" key="1">
    <citation type="journal article" date="2016" name="Nat. Commun.">
        <title>Thousands of microbial genomes shed light on interconnected biogeochemical processes in an aquifer system.</title>
        <authorList>
            <person name="Anantharaman K."/>
            <person name="Brown C.T."/>
            <person name="Hug L.A."/>
            <person name="Sharon I."/>
            <person name="Castelle C.J."/>
            <person name="Probst A.J."/>
            <person name="Thomas B.C."/>
            <person name="Singh A."/>
            <person name="Wilkins M.J."/>
            <person name="Karaoz U."/>
            <person name="Brodie E.L."/>
            <person name="Williams K.H."/>
            <person name="Hubbard S.S."/>
            <person name="Banfield J.F."/>
        </authorList>
    </citation>
    <scope>NUCLEOTIDE SEQUENCE [LARGE SCALE GENOMIC DNA]</scope>
</reference>
<comment type="caution">
    <text evidence="2">The sequence shown here is derived from an EMBL/GenBank/DDBJ whole genome shotgun (WGS) entry which is preliminary data.</text>
</comment>
<feature type="chain" id="PRO_5009526834" evidence="1">
    <location>
        <begin position="19"/>
        <end position="191"/>
    </location>
</feature>